<evidence type="ECO:0000313" key="3">
    <source>
        <dbReference type="EMBL" id="MFC1404372.1"/>
    </source>
</evidence>
<comment type="caution">
    <text evidence="3">The sequence shown here is derived from an EMBL/GenBank/DDBJ whole genome shotgun (WGS) entry which is preliminary data.</text>
</comment>
<keyword evidence="2" id="KW-1133">Transmembrane helix</keyword>
<dbReference type="RefSeq" id="WP_063757707.1">
    <property type="nucleotide sequence ID" value="NZ_JBHEZZ010000014.1"/>
</dbReference>
<dbReference type="EMBL" id="JBHEZZ010000014">
    <property type="protein sequence ID" value="MFC1404372.1"/>
    <property type="molecule type" value="Genomic_DNA"/>
</dbReference>
<feature type="transmembrane region" description="Helical" evidence="2">
    <location>
        <begin position="264"/>
        <end position="286"/>
    </location>
</feature>
<reference evidence="3 4" key="1">
    <citation type="submission" date="2024-09" db="EMBL/GenBank/DDBJ databases">
        <authorList>
            <person name="Lee S.D."/>
        </authorList>
    </citation>
    <scope>NUCLEOTIDE SEQUENCE [LARGE SCALE GENOMIC DNA]</scope>
    <source>
        <strain evidence="3 4">N1-5</strain>
    </source>
</reference>
<sequence>MNFLRSHPLRLARGAAVAVALTAFLLKLDIAAHTVGSADAQFFHGFSKAIVRVGPYRVYGTRLPHGLPVYNHPPLTGWVLLLLGHLTRHGIAFTTLIRIPPCVGDLCSAVVVFELVRRRQRLLTALGCSVAVSASPVLVTVSAYHGNTDSLCVMFALASVLLLADLGSPVWAGVAAALAVSVKLPPVVALPLLLVGAFRIGPGTARRFLAGLLATLAVLWGPALVLAPRGLLRNVLEYQGGGDRQWGLLQAGHWLGVPKPVLDFLYGSGHLPVVALVMAFGAGLAWKRPGELPAITGLTVSALLFLSTASGVQYLAWAAPAMLVVGLWPGLWYNALGGSLLVLIYTRWSGGFPWYRVHVTRWSDGELFLGLLTWAVLGLGIGYGAWQVWQARSTVLPQPRPDAGAGAPMPEPEHTAQLR</sequence>
<accession>A0ABV6USD5</accession>
<feature type="transmembrane region" description="Helical" evidence="2">
    <location>
        <begin position="367"/>
        <end position="386"/>
    </location>
</feature>
<evidence type="ECO:0000313" key="4">
    <source>
        <dbReference type="Proteomes" id="UP001592528"/>
    </source>
</evidence>
<feature type="region of interest" description="Disordered" evidence="1">
    <location>
        <begin position="400"/>
        <end position="419"/>
    </location>
</feature>
<keyword evidence="2" id="KW-0812">Transmembrane</keyword>
<organism evidence="3 4">
    <name type="scientific">Streptacidiphilus cavernicola</name>
    <dbReference type="NCBI Taxonomy" id="3342716"/>
    <lineage>
        <taxon>Bacteria</taxon>
        <taxon>Bacillati</taxon>
        <taxon>Actinomycetota</taxon>
        <taxon>Actinomycetes</taxon>
        <taxon>Kitasatosporales</taxon>
        <taxon>Streptomycetaceae</taxon>
        <taxon>Streptacidiphilus</taxon>
    </lineage>
</organism>
<keyword evidence="4" id="KW-1185">Reference proteome</keyword>
<protein>
    <recommendedName>
        <fullName evidence="5">DUF2029 domain-containing protein</fullName>
    </recommendedName>
</protein>
<feature type="transmembrane region" description="Helical" evidence="2">
    <location>
        <begin position="184"/>
        <end position="201"/>
    </location>
</feature>
<feature type="transmembrane region" description="Helical" evidence="2">
    <location>
        <begin position="298"/>
        <end position="319"/>
    </location>
</feature>
<evidence type="ECO:0000256" key="2">
    <source>
        <dbReference type="SAM" id="Phobius"/>
    </source>
</evidence>
<feature type="transmembrane region" description="Helical" evidence="2">
    <location>
        <begin position="122"/>
        <end position="144"/>
    </location>
</feature>
<dbReference type="Proteomes" id="UP001592528">
    <property type="component" value="Unassembled WGS sequence"/>
</dbReference>
<gene>
    <name evidence="3" type="ORF">ACEZDJ_24050</name>
</gene>
<feature type="transmembrane region" description="Helical" evidence="2">
    <location>
        <begin position="331"/>
        <end position="355"/>
    </location>
</feature>
<name>A0ABV6USD5_9ACTN</name>
<feature type="transmembrane region" description="Helical" evidence="2">
    <location>
        <begin position="208"/>
        <end position="227"/>
    </location>
</feature>
<proteinExistence type="predicted"/>
<keyword evidence="2" id="KW-0472">Membrane</keyword>
<evidence type="ECO:0008006" key="5">
    <source>
        <dbReference type="Google" id="ProtNLM"/>
    </source>
</evidence>
<evidence type="ECO:0000256" key="1">
    <source>
        <dbReference type="SAM" id="MobiDB-lite"/>
    </source>
</evidence>